<organism evidence="2 3">
    <name type="scientific">Moraxella pluranimalium</name>
    <dbReference type="NCBI Taxonomy" id="470453"/>
    <lineage>
        <taxon>Bacteria</taxon>
        <taxon>Pseudomonadati</taxon>
        <taxon>Pseudomonadota</taxon>
        <taxon>Gammaproteobacteria</taxon>
        <taxon>Moraxellales</taxon>
        <taxon>Moraxellaceae</taxon>
        <taxon>Moraxella</taxon>
    </lineage>
</organism>
<proteinExistence type="predicted"/>
<dbReference type="RefSeq" id="WP_078253430.1">
    <property type="nucleotide sequence ID" value="NZ_MUYU01000006.1"/>
</dbReference>
<protein>
    <submittedName>
        <fullName evidence="2">Uncharacterized protein</fullName>
    </submittedName>
</protein>
<name>A0A1T0CTJ9_9GAMM</name>
<dbReference type="Proteomes" id="UP000189800">
    <property type="component" value="Unassembled WGS sequence"/>
</dbReference>
<comment type="caution">
    <text evidence="2">The sequence shown here is derived from an EMBL/GenBank/DDBJ whole genome shotgun (WGS) entry which is preliminary data.</text>
</comment>
<gene>
    <name evidence="2" type="ORF">B0680_02285</name>
</gene>
<evidence type="ECO:0000256" key="1">
    <source>
        <dbReference type="SAM" id="SignalP"/>
    </source>
</evidence>
<feature type="signal peptide" evidence="1">
    <location>
        <begin position="1"/>
        <end position="20"/>
    </location>
</feature>
<evidence type="ECO:0000313" key="2">
    <source>
        <dbReference type="EMBL" id="OOS25673.1"/>
    </source>
</evidence>
<feature type="chain" id="PRO_5012639680" evidence="1">
    <location>
        <begin position="21"/>
        <end position="324"/>
    </location>
</feature>
<dbReference type="STRING" id="470453.B0680_02285"/>
<dbReference type="AlphaFoldDB" id="A0A1T0CTJ9"/>
<keyword evidence="1" id="KW-0732">Signal</keyword>
<reference evidence="2 3" key="1">
    <citation type="submission" date="2017-02" db="EMBL/GenBank/DDBJ databases">
        <title>Draft genome sequence of Moraxella pluranimalium CCUG 54913T type strain.</title>
        <authorList>
            <person name="Salva-Serra F."/>
            <person name="Engstrom-Jakobsson H."/>
            <person name="Thorell K."/>
            <person name="Jaen-Luchoro D."/>
            <person name="Gonzales-Siles L."/>
            <person name="Karlsson R."/>
            <person name="Yazdan S."/>
            <person name="Boulund F."/>
            <person name="Johnning A."/>
            <person name="Engstrand L."/>
            <person name="Kristiansson E."/>
            <person name="Moore E."/>
        </authorList>
    </citation>
    <scope>NUCLEOTIDE SEQUENCE [LARGE SCALE GENOMIC DNA]</scope>
    <source>
        <strain evidence="2 3">CCUG 54913</strain>
    </source>
</reference>
<keyword evidence="3" id="KW-1185">Reference proteome</keyword>
<sequence length="324" mass="37067">MRILPLVAIAALSFSHSAFAVFGYPKTIVNDGLLAVTNPKVLLANADLNKIDYSIPYNEYVYEGRDEVIYFAKIAFLSERIKQNKADATDIIYSVNNLTDAYESARYDSIKQSQLENYVYSDIIPAVRNKYPLYKKTINLDFGPYDQATELGAIKVDLGYYDSSKGLYTAMINANKGYFTYSLYSYGLLNDCFSGFKMNPEIANQIKTLESQNNLATVSAVGYYLTPRLYNLHEDKRKLRYLHPLPIYVSIAFFDNQTRQVIYSNAIKVKYNKSIKEMQKPTIVTDGFDPNQVRCHSYEDLGSGLEFVQQTWQEKIKVDSMQFN</sequence>
<accession>A0A1T0CTJ9</accession>
<dbReference type="EMBL" id="MUYU01000006">
    <property type="protein sequence ID" value="OOS25673.1"/>
    <property type="molecule type" value="Genomic_DNA"/>
</dbReference>
<evidence type="ECO:0000313" key="3">
    <source>
        <dbReference type="Proteomes" id="UP000189800"/>
    </source>
</evidence>